<dbReference type="Pfam" id="PF00717">
    <property type="entry name" value="Peptidase_S24"/>
    <property type="match status" value="1"/>
</dbReference>
<reference evidence="9" key="1">
    <citation type="submission" date="2016-08" db="EMBL/GenBank/DDBJ databases">
        <title>Complete genome sequence of the organohalide-respiring Epsilonproteobacterium Sulfurospirillum halorespirans.</title>
        <authorList>
            <person name="Goris T."/>
            <person name="Zimmermann J."/>
            <person name="Schenz B."/>
            <person name="Lemos M."/>
            <person name="Hackermueller J."/>
            <person name="Diekert G."/>
        </authorList>
    </citation>
    <scope>NUCLEOTIDE SEQUENCE [LARGE SCALE GENOMIC DNA]</scope>
    <source>
        <strain>DSM 13726</strain>
        <strain evidence="9">PCE-M2</strain>
    </source>
</reference>
<keyword evidence="3" id="KW-0805">Transcription regulation</keyword>
<keyword evidence="5" id="KW-0804">Transcription</keyword>
<keyword evidence="1" id="KW-0645">Protease</keyword>
<dbReference type="Gene3D" id="2.10.109.10">
    <property type="entry name" value="Umud Fragment, subunit A"/>
    <property type="match status" value="1"/>
</dbReference>
<proteinExistence type="predicted"/>
<dbReference type="InterPro" id="IPR036286">
    <property type="entry name" value="LexA/Signal_pep-like_sf"/>
</dbReference>
<accession>A0A1D7TJ19</accession>
<keyword evidence="4" id="KW-0238">DNA-binding</keyword>
<evidence type="ECO:0000259" key="7">
    <source>
        <dbReference type="Pfam" id="PF07022"/>
    </source>
</evidence>
<keyword evidence="9" id="KW-1185">Reference proteome</keyword>
<dbReference type="GO" id="GO:0045892">
    <property type="term" value="P:negative regulation of DNA-templated transcription"/>
    <property type="evidence" value="ECO:0007669"/>
    <property type="project" value="InterPro"/>
</dbReference>
<evidence type="ECO:0000256" key="3">
    <source>
        <dbReference type="ARBA" id="ARBA00023015"/>
    </source>
</evidence>
<dbReference type="PANTHER" id="PTHR40661">
    <property type="match status" value="1"/>
</dbReference>
<dbReference type="PATRIC" id="fig|1193502.14.peg.1167"/>
<dbReference type="SUPFAM" id="SSF51306">
    <property type="entry name" value="LexA/Signal peptidase"/>
    <property type="match status" value="1"/>
</dbReference>
<dbReference type="GO" id="GO:0016020">
    <property type="term" value="C:membrane"/>
    <property type="evidence" value="ECO:0007669"/>
    <property type="project" value="InterPro"/>
</dbReference>
<dbReference type="Pfam" id="PF07022">
    <property type="entry name" value="Phage_CI_repr"/>
    <property type="match status" value="1"/>
</dbReference>
<dbReference type="InterPro" id="IPR010744">
    <property type="entry name" value="Phage_CI_N"/>
</dbReference>
<dbReference type="PANTHER" id="PTHR40661:SF1">
    <property type="entry name" value="HTH CRO_C1-TYPE DOMAIN-CONTAINING PROTEIN"/>
    <property type="match status" value="1"/>
</dbReference>
<dbReference type="GO" id="GO:0003677">
    <property type="term" value="F:DNA binding"/>
    <property type="evidence" value="ECO:0007669"/>
    <property type="project" value="UniProtKB-KW"/>
</dbReference>
<feature type="domain" description="Bacteriophage CI repressor N-terminal" evidence="7">
    <location>
        <begin position="27"/>
        <end position="71"/>
    </location>
</feature>
<dbReference type="InterPro" id="IPR015927">
    <property type="entry name" value="Peptidase_S24_S26A/B/C"/>
</dbReference>
<dbReference type="RefSeq" id="WP_069477760.1">
    <property type="nucleotide sequence ID" value="NZ_CP017111.1"/>
</dbReference>
<dbReference type="PROSITE" id="PS00501">
    <property type="entry name" value="SPASE_I_1"/>
    <property type="match status" value="1"/>
</dbReference>
<protein>
    <submittedName>
        <fullName evidence="8">Phage repressor protein</fullName>
    </submittedName>
</protein>
<dbReference type="Gene3D" id="1.10.260.40">
    <property type="entry name" value="lambda repressor-like DNA-binding domains"/>
    <property type="match status" value="1"/>
</dbReference>
<feature type="domain" description="Peptidase S24/S26A/S26B/S26C" evidence="6">
    <location>
        <begin position="95"/>
        <end position="212"/>
    </location>
</feature>
<dbReference type="GO" id="GO:0006508">
    <property type="term" value="P:proteolysis"/>
    <property type="evidence" value="ECO:0007669"/>
    <property type="project" value="UniProtKB-KW"/>
</dbReference>
<dbReference type="InterPro" id="IPR039418">
    <property type="entry name" value="LexA-like"/>
</dbReference>
<evidence type="ECO:0000256" key="5">
    <source>
        <dbReference type="ARBA" id="ARBA00023163"/>
    </source>
</evidence>
<name>A0A1D7TJ19_9BACT</name>
<dbReference type="Proteomes" id="UP000094609">
    <property type="component" value="Chromosome"/>
</dbReference>
<dbReference type="GO" id="GO:0004252">
    <property type="term" value="F:serine-type endopeptidase activity"/>
    <property type="evidence" value="ECO:0007669"/>
    <property type="project" value="InterPro"/>
</dbReference>
<dbReference type="STRING" id="1193502.SHALO_1150"/>
<organism evidence="8 9">
    <name type="scientific">Sulfurospirillum halorespirans DSM 13726</name>
    <dbReference type="NCBI Taxonomy" id="1193502"/>
    <lineage>
        <taxon>Bacteria</taxon>
        <taxon>Pseudomonadati</taxon>
        <taxon>Campylobacterota</taxon>
        <taxon>Epsilonproteobacteria</taxon>
        <taxon>Campylobacterales</taxon>
        <taxon>Sulfurospirillaceae</taxon>
        <taxon>Sulfurospirillum</taxon>
    </lineage>
</organism>
<evidence type="ECO:0000313" key="8">
    <source>
        <dbReference type="EMBL" id="AOO64930.1"/>
    </source>
</evidence>
<dbReference type="InterPro" id="IPR010982">
    <property type="entry name" value="Lambda_DNA-bd_dom_sf"/>
</dbReference>
<dbReference type="EMBL" id="CP017111">
    <property type="protein sequence ID" value="AOO64930.1"/>
    <property type="molecule type" value="Genomic_DNA"/>
</dbReference>
<dbReference type="InterPro" id="IPR019756">
    <property type="entry name" value="Pept_S26A_signal_pept_1_Ser-AS"/>
</dbReference>
<evidence type="ECO:0000256" key="1">
    <source>
        <dbReference type="ARBA" id="ARBA00022670"/>
    </source>
</evidence>
<gene>
    <name evidence="8" type="ORF">SHALO_1150</name>
</gene>
<evidence type="ECO:0000259" key="6">
    <source>
        <dbReference type="Pfam" id="PF00717"/>
    </source>
</evidence>
<sequence length="219" mass="24258">MPNILAVLHKVKDILSQELGERKVFDKDVAEALGINQLTLATMKNRAKIPYKEILEFCAKRKISINWLLFDQVVESLQAETDKFARVHYFRDIYASAGGGALNEDEEGEMMYLDEEIVEKLGGLGMIKHIQAINVLGDSMEPTLFSGDVVFINKEYTNALKSGIYVVSTPVGLFIKRLQLHANGTVALVSDNEAYAPELINAEDVQVLGKVVGKLSSNI</sequence>
<evidence type="ECO:0000313" key="9">
    <source>
        <dbReference type="Proteomes" id="UP000094609"/>
    </source>
</evidence>
<dbReference type="KEGG" id="shal:SHALO_1150"/>
<evidence type="ECO:0000256" key="4">
    <source>
        <dbReference type="ARBA" id="ARBA00023125"/>
    </source>
</evidence>
<evidence type="ECO:0000256" key="2">
    <source>
        <dbReference type="ARBA" id="ARBA00022801"/>
    </source>
</evidence>
<dbReference type="CDD" id="cd06529">
    <property type="entry name" value="S24_LexA-like"/>
    <property type="match status" value="1"/>
</dbReference>
<dbReference type="AlphaFoldDB" id="A0A1D7TJ19"/>
<keyword evidence="2" id="KW-0378">Hydrolase</keyword>